<reference evidence="2" key="1">
    <citation type="submission" date="2022-10" db="EMBL/GenBank/DDBJ databases">
        <title>Characterization and whole genome sequencing of a new Roseateles species, isolated from fresh water.</title>
        <authorList>
            <person name="Guliayeva D.Y."/>
            <person name="Akhremchuk A.E."/>
            <person name="Sikolenko M.A."/>
            <person name="Valentovich L.N."/>
            <person name="Sidarenka A.V."/>
        </authorList>
    </citation>
    <scope>NUCLEOTIDE SEQUENCE</scope>
    <source>
        <strain evidence="2">BIM B-1768</strain>
    </source>
</reference>
<name>A0ABY6AYG1_9BURK</name>
<evidence type="ECO:0000256" key="1">
    <source>
        <dbReference type="SAM" id="MobiDB-lite"/>
    </source>
</evidence>
<dbReference type="RefSeq" id="WP_261757187.1">
    <property type="nucleotide sequence ID" value="NZ_CP104562.2"/>
</dbReference>
<keyword evidence="3" id="KW-1185">Reference proteome</keyword>
<sequence>MWPSSSSVRQSPPEACAALDPSAPAVSLRELQRQHFTHRGLTLLDRAESTLKHAKHPPFQEIEMLRRDLRRCDSDHKQQVLFKQVLGWVDKANEDPSQFDGAVKRLWTRLEALRNFADDNEDDMSMLPELSGDLKKLEKRAASAYGKSPSAGTRECVRLAKEADELADRLADVVLLAGEMQRLERVLDFQHSEPSNQRLAAMTSRMDWHRTEVFPLRSEAKEKLDMAQKAVLKGKLAQARAALEHATKHMAGAQQKVSAEPTYTGPSVRLQPGRGVSRLANATFQSQMAEFNNGRFRDLPPAVLSDLRPRLAEALRAQERCSFFGMQEDEVTDLTSVPPRKEIKAVFEEAEHLLAQLLDDRHRLGSASSSHR</sequence>
<protein>
    <submittedName>
        <fullName evidence="2">Uncharacterized protein</fullName>
    </submittedName>
</protein>
<gene>
    <name evidence="2" type="ORF">N4261_20945</name>
</gene>
<evidence type="ECO:0000313" key="2">
    <source>
        <dbReference type="EMBL" id="UXH77439.1"/>
    </source>
</evidence>
<evidence type="ECO:0000313" key="3">
    <source>
        <dbReference type="Proteomes" id="UP001064933"/>
    </source>
</evidence>
<proteinExistence type="predicted"/>
<dbReference type="EMBL" id="CP104562">
    <property type="protein sequence ID" value="UXH77439.1"/>
    <property type="molecule type" value="Genomic_DNA"/>
</dbReference>
<accession>A0ABY6AYG1</accession>
<dbReference type="Proteomes" id="UP001064933">
    <property type="component" value="Chromosome"/>
</dbReference>
<feature type="region of interest" description="Disordered" evidence="1">
    <location>
        <begin position="1"/>
        <end position="20"/>
    </location>
</feature>
<feature type="compositionally biased region" description="Polar residues" evidence="1">
    <location>
        <begin position="1"/>
        <end position="10"/>
    </location>
</feature>
<organism evidence="2 3">
    <name type="scientific">Roseateles amylovorans</name>
    <dbReference type="NCBI Taxonomy" id="2978473"/>
    <lineage>
        <taxon>Bacteria</taxon>
        <taxon>Pseudomonadati</taxon>
        <taxon>Pseudomonadota</taxon>
        <taxon>Betaproteobacteria</taxon>
        <taxon>Burkholderiales</taxon>
        <taxon>Sphaerotilaceae</taxon>
        <taxon>Roseateles</taxon>
    </lineage>
</organism>